<feature type="transmembrane region" description="Helical" evidence="4">
    <location>
        <begin position="116"/>
        <end position="137"/>
    </location>
</feature>
<evidence type="ECO:0000313" key="5">
    <source>
        <dbReference type="EMBL" id="ASL13610.1"/>
    </source>
</evidence>
<evidence type="ECO:0000256" key="3">
    <source>
        <dbReference type="SAM" id="MobiDB-lite"/>
    </source>
</evidence>
<reference evidence="5 6" key="1">
    <citation type="journal article" date="2017" name="Lancet Infect. Dis.">
        <title>Global outbreak of severe Mycobacterium chimaera disease after cardiac surgery: a molecular epidemiological study.</title>
        <authorList>
            <person name="van Ingen J."/>
            <person name="Kohl T."/>
            <person name="Kranzer K."/>
            <person name="Hasse B."/>
            <person name="Keller P."/>
            <person name="Szafranska A."/>
            <person name="Hillemann D."/>
            <person name="Chand M."/>
            <person name="Schreiber P."/>
            <person name="Sommerstein R."/>
            <person name="Berger C."/>
            <person name="Genoni M."/>
            <person name="Ruegg C."/>
            <person name="Troillet N."/>
            <person name="Widmer A.F."/>
            <person name="Becker S.L."/>
            <person name="Herrmann M."/>
            <person name="Eckmanns T."/>
            <person name="Haller S."/>
            <person name="Hoeller C."/>
            <person name="Debast S.B."/>
            <person name="Wolfhagen M.J."/>
            <person name="Hopman J."/>
            <person name="Kluytmans J."/>
            <person name="Langelaar M."/>
            <person name="Notermans D.W."/>
            <person name="ten Oever J."/>
            <person name="van den Barselaar P."/>
            <person name="Vonk A.B.A."/>
            <person name="Vos M.C."/>
            <person name="Ahmed N."/>
            <person name="Brown T."/>
            <person name="Crook D."/>
            <person name="Lamagni T."/>
            <person name="Phin N."/>
            <person name="Smith E.G."/>
            <person name="Zambon M."/>
            <person name="Serr A."/>
            <person name="Goetting T."/>
            <person name="Ebner W."/>
            <person name="Thuermer A."/>
            <person name="Utpatel C."/>
            <person name="Sproer C."/>
            <person name="Bunk B."/>
            <person name="Nubel U."/>
            <person name="Bloemberg G."/>
            <person name="Bottger E."/>
            <person name="Niemann S."/>
            <person name="Wagner D."/>
            <person name="Sax H."/>
        </authorList>
    </citation>
    <scope>NUCLEOTIDE SEQUENCE [LARGE SCALE GENOMIC DNA]</scope>
    <source>
        <strain evidence="5 6">ZUERICH-2</strain>
    </source>
</reference>
<comment type="subcellular location">
    <subcellularLocation>
        <location evidence="1">Membrane</location>
    </subcellularLocation>
</comment>
<dbReference type="Proteomes" id="UP000198286">
    <property type="component" value="Chromosome"/>
</dbReference>
<protein>
    <submittedName>
        <fullName evidence="5">Membrane protein</fullName>
    </submittedName>
</protein>
<feature type="compositionally biased region" description="Low complexity" evidence="3">
    <location>
        <begin position="32"/>
        <end position="46"/>
    </location>
</feature>
<evidence type="ECO:0000313" key="6">
    <source>
        <dbReference type="Proteomes" id="UP000198286"/>
    </source>
</evidence>
<dbReference type="PANTHER" id="PTHR37042:SF4">
    <property type="entry name" value="OUTER MEMBRANE PROTEIN RV1973"/>
    <property type="match status" value="1"/>
</dbReference>
<keyword evidence="4" id="KW-0812">Transmembrane</keyword>
<evidence type="ECO:0000256" key="4">
    <source>
        <dbReference type="SAM" id="Phobius"/>
    </source>
</evidence>
<accession>A0A7U5MHK6</accession>
<organism evidence="5 6">
    <name type="scientific">Mycobacterium intracellulare subsp. chimaera</name>
    <dbReference type="NCBI Taxonomy" id="222805"/>
    <lineage>
        <taxon>Bacteria</taxon>
        <taxon>Bacillati</taxon>
        <taxon>Actinomycetota</taxon>
        <taxon>Actinomycetes</taxon>
        <taxon>Mycobacteriales</taxon>
        <taxon>Mycobacteriaceae</taxon>
        <taxon>Mycobacterium</taxon>
        <taxon>Mycobacterium avium complex (MAC)</taxon>
    </lineage>
</organism>
<dbReference type="EMBL" id="CP015267">
    <property type="protein sequence ID" value="ASL13610.1"/>
    <property type="molecule type" value="Genomic_DNA"/>
</dbReference>
<evidence type="ECO:0000256" key="2">
    <source>
        <dbReference type="ARBA" id="ARBA00023136"/>
    </source>
</evidence>
<keyword evidence="2 4" id="KW-0472">Membrane</keyword>
<dbReference type="AlphaFoldDB" id="A0A7U5MHK6"/>
<evidence type="ECO:0000256" key="1">
    <source>
        <dbReference type="ARBA" id="ARBA00004370"/>
    </source>
</evidence>
<proteinExistence type="predicted"/>
<sequence length="270" mass="29131">MISCFSVHDPEGPDVDDRNDPRDATDPDAPQSSAGADSDDVAAASESDIEDEVAKAEARAEAALARLLKLRGATEAAGVDDTEDAERRPAKWTRKRLRLGRLRRPRWLRRPGRKTIGAGVGIVLAFTSLAASGYMLWQHRIAVHNRHLAAEFSAAARQGVTALMSIDPDHAREDVQRSIDASTGDQKNQLSVLSPLIVNKAQETKVGTKVTIEAVAVESLSDNSGVVLVAAKTIPTGPDNAKPPPALFRLSVNMDRDDGQLKMSKVDFLR</sequence>
<dbReference type="GO" id="GO:0016020">
    <property type="term" value="C:membrane"/>
    <property type="evidence" value="ECO:0007669"/>
    <property type="project" value="UniProtKB-SubCell"/>
</dbReference>
<gene>
    <name evidence="5" type="ORF">MYCOZU2_01169</name>
</gene>
<dbReference type="PANTHER" id="PTHR37042">
    <property type="entry name" value="OUTER MEMBRANE PROTEIN RV1973"/>
    <property type="match status" value="1"/>
</dbReference>
<keyword evidence="4" id="KW-1133">Transmembrane helix</keyword>
<feature type="compositionally biased region" description="Basic and acidic residues" evidence="3">
    <location>
        <begin position="8"/>
        <end position="25"/>
    </location>
</feature>
<feature type="region of interest" description="Disordered" evidence="3">
    <location>
        <begin position="1"/>
        <end position="55"/>
    </location>
</feature>
<name>A0A7U5MHK6_MYCIT</name>